<dbReference type="Pfam" id="PF01833">
    <property type="entry name" value="TIG"/>
    <property type="match status" value="1"/>
</dbReference>
<evidence type="ECO:0000259" key="1">
    <source>
        <dbReference type="Pfam" id="PF01833"/>
    </source>
</evidence>
<dbReference type="CDD" id="cd00603">
    <property type="entry name" value="IPT_PCSR"/>
    <property type="match status" value="1"/>
</dbReference>
<dbReference type="Gene3D" id="2.120.10.30">
    <property type="entry name" value="TolB, C-terminal domain"/>
    <property type="match status" value="1"/>
</dbReference>
<dbReference type="InterPro" id="IPR002909">
    <property type="entry name" value="IPT_dom"/>
</dbReference>
<dbReference type="PANTHER" id="PTHR13833:SF71">
    <property type="entry name" value="NHL DOMAIN-CONTAINING PROTEIN"/>
    <property type="match status" value="1"/>
</dbReference>
<evidence type="ECO:0000313" key="2">
    <source>
        <dbReference type="EMBL" id="GCB37776.1"/>
    </source>
</evidence>
<dbReference type="Proteomes" id="UP000288079">
    <property type="component" value="Unassembled WGS sequence"/>
</dbReference>
<dbReference type="SUPFAM" id="SSF75011">
    <property type="entry name" value="3-carboxy-cis,cis-mucoante lactonizing enzyme"/>
    <property type="match status" value="1"/>
</dbReference>
<keyword evidence="3" id="KW-1185">Reference proteome</keyword>
<sequence>MKNMKCKMKKVLKEWQWVLLALFTICICSCKDDDDNTNAVAFDPSKPVLISDFTPKKGGTGQRLVIYGENFGLDKSLVNVMIGGKKATIINVNNNSIYCLVPSQAYDGDIKVIVGGEENQVTGISESTFEYEKKMVVGTLCGYRNEYDNQGWKDGSFDICCGFRNDGCLKFDPLYPDHLYVVYDGADIQLLDLKNRMLSTPLNRSSFGDRRLRSLDFTNDGQYMVVAVDFDGWGTGTSPSVYFVKRNEDGSFTNNSSIQLIASYKQCNGAALHPINNNELYFNSYERGQVFRMDVSKYFETINNGGNWNPDRDGGNYDELFTIQDTGWEFQINIHPSGNYAYIVVINQHYILRTDYNWEKKRFAPAYVVAGQARSAAWEDAAGVSARLNRPYQGVFVKNQEYVDEGREDVYDFYFCDNKNHCIRKLSPEGIVSTYAGRGNTTSVVDNNVWGTEDGDLREVARFRDPSGIAYDERDNVFYILDVVGRKIRTISMEGETGTSVDLESGNFN</sequence>
<reference evidence="2 3" key="1">
    <citation type="submission" date="2018-10" db="EMBL/GenBank/DDBJ databases">
        <title>Draft Genome Sequence of Bacteroides sp. KCTC 15687.</title>
        <authorList>
            <person name="Yu S.Y."/>
            <person name="Kim J.S."/>
            <person name="Oh B.S."/>
            <person name="Park S.H."/>
            <person name="Kang S.W."/>
            <person name="Park J.E."/>
            <person name="Choi S.H."/>
            <person name="Han K.I."/>
            <person name="Lee K.C."/>
            <person name="Eom M.K."/>
            <person name="Suh M.K."/>
            <person name="Lee D.H."/>
            <person name="Yoon H."/>
            <person name="Kim B."/>
            <person name="Yang S.J."/>
            <person name="Lee J.S."/>
            <person name="Lee J.H."/>
        </authorList>
    </citation>
    <scope>NUCLEOTIDE SEQUENCE [LARGE SCALE GENOMIC DNA]</scope>
    <source>
        <strain evidence="2 3">KCTC 15687</strain>
    </source>
</reference>
<dbReference type="SUPFAM" id="SSF81296">
    <property type="entry name" value="E set domains"/>
    <property type="match status" value="1"/>
</dbReference>
<dbReference type="InterPro" id="IPR013783">
    <property type="entry name" value="Ig-like_fold"/>
</dbReference>
<dbReference type="EMBL" id="BHWB01000040">
    <property type="protein sequence ID" value="GCB37776.1"/>
    <property type="molecule type" value="Genomic_DNA"/>
</dbReference>
<name>A0A401M1U4_9BACE</name>
<dbReference type="PANTHER" id="PTHR13833">
    <property type="match status" value="1"/>
</dbReference>
<dbReference type="InterPro" id="IPR014756">
    <property type="entry name" value="Ig_E-set"/>
</dbReference>
<gene>
    <name evidence="2" type="ORF">KGMB02408_47210</name>
</gene>
<proteinExistence type="predicted"/>
<protein>
    <recommendedName>
        <fullName evidence="1">IPT/TIG domain-containing protein</fullName>
    </recommendedName>
</protein>
<dbReference type="InterPro" id="IPR011042">
    <property type="entry name" value="6-blade_b-propeller_TolB-like"/>
</dbReference>
<comment type="caution">
    <text evidence="2">The sequence shown here is derived from an EMBL/GenBank/DDBJ whole genome shotgun (WGS) entry which is preliminary data.</text>
</comment>
<accession>A0A401M1U4</accession>
<feature type="domain" description="IPT/TIG" evidence="1">
    <location>
        <begin position="50"/>
        <end position="128"/>
    </location>
</feature>
<dbReference type="AlphaFoldDB" id="A0A401M1U4"/>
<organism evidence="2 3">
    <name type="scientific">Bacteroides faecalis</name>
    <dbReference type="NCBI Taxonomy" id="2447885"/>
    <lineage>
        <taxon>Bacteria</taxon>
        <taxon>Pseudomonadati</taxon>
        <taxon>Bacteroidota</taxon>
        <taxon>Bacteroidia</taxon>
        <taxon>Bacteroidales</taxon>
        <taxon>Bacteroidaceae</taxon>
        <taxon>Bacteroides</taxon>
    </lineage>
</organism>
<dbReference type="Gene3D" id="2.60.40.10">
    <property type="entry name" value="Immunoglobulins"/>
    <property type="match status" value="1"/>
</dbReference>
<evidence type="ECO:0000313" key="3">
    <source>
        <dbReference type="Proteomes" id="UP000288079"/>
    </source>
</evidence>